<feature type="transmembrane region" description="Helical" evidence="7">
    <location>
        <begin position="62"/>
        <end position="84"/>
    </location>
</feature>
<evidence type="ECO:0000256" key="7">
    <source>
        <dbReference type="SAM" id="Phobius"/>
    </source>
</evidence>
<keyword evidence="3 7" id="KW-0812">Transmembrane</keyword>
<keyword evidence="4" id="KW-0249">Electron transport</keyword>
<gene>
    <name evidence="9" type="ORF">OBBRIDRAFT_830842</name>
</gene>
<organism evidence="9 10">
    <name type="scientific">Obba rivulosa</name>
    <dbReference type="NCBI Taxonomy" id="1052685"/>
    <lineage>
        <taxon>Eukaryota</taxon>
        <taxon>Fungi</taxon>
        <taxon>Dikarya</taxon>
        <taxon>Basidiomycota</taxon>
        <taxon>Agaricomycotina</taxon>
        <taxon>Agaricomycetes</taxon>
        <taxon>Polyporales</taxon>
        <taxon>Gelatoporiaceae</taxon>
        <taxon>Obba</taxon>
    </lineage>
</organism>
<sequence>MLPSLSSSTKLAAVPEAPQEHPDVEYIALSSDSDIAPVVANNSIMGLDEQFSKPEGRNGDNAAGVTAYASVGVFLVSTWVILFANDPSSLGWYFWHPLLNSAAIPTSQPRTKAAGLARHQLSMLIIGFPLIFMGTFAIFYNKILHNGNHFVTWHASFGLLCIVWIVAQIIIGGGSVWFQGRLFGGFPNAKLLWKYHRISGYLLFPIMLFTAYLAGAWSSWTTSHVPLVVRLVAFIIAPAVLAISIFSRLRPSKLGIM</sequence>
<evidence type="ECO:0000256" key="2">
    <source>
        <dbReference type="ARBA" id="ARBA00022448"/>
    </source>
</evidence>
<keyword evidence="5 7" id="KW-1133">Transmembrane helix</keyword>
<feature type="transmembrane region" description="Helical" evidence="7">
    <location>
        <begin position="198"/>
        <end position="215"/>
    </location>
</feature>
<feature type="transmembrane region" description="Helical" evidence="7">
    <location>
        <begin position="227"/>
        <end position="247"/>
    </location>
</feature>
<evidence type="ECO:0000313" key="9">
    <source>
        <dbReference type="EMBL" id="OCH95575.1"/>
    </source>
</evidence>
<reference evidence="9 10" key="1">
    <citation type="submission" date="2016-07" db="EMBL/GenBank/DDBJ databases">
        <title>Draft genome of the white-rot fungus Obba rivulosa 3A-2.</title>
        <authorList>
            <consortium name="DOE Joint Genome Institute"/>
            <person name="Miettinen O."/>
            <person name="Riley R."/>
            <person name="Acob R."/>
            <person name="Barry K."/>
            <person name="Cullen D."/>
            <person name="De Vries R."/>
            <person name="Hainaut M."/>
            <person name="Hatakka A."/>
            <person name="Henrissat B."/>
            <person name="Hilden K."/>
            <person name="Kuo R."/>
            <person name="Labutti K."/>
            <person name="Lipzen A."/>
            <person name="Makela M.R."/>
            <person name="Sandor L."/>
            <person name="Spatafora J.W."/>
            <person name="Grigoriev I.V."/>
            <person name="Hibbett D.S."/>
        </authorList>
    </citation>
    <scope>NUCLEOTIDE SEQUENCE [LARGE SCALE GENOMIC DNA]</scope>
    <source>
        <strain evidence="9 10">3A-2</strain>
    </source>
</reference>
<dbReference type="InterPro" id="IPR006593">
    <property type="entry name" value="Cyt_b561/ferric_Rdtase_TM"/>
</dbReference>
<dbReference type="GO" id="GO:0016020">
    <property type="term" value="C:membrane"/>
    <property type="evidence" value="ECO:0007669"/>
    <property type="project" value="UniProtKB-SubCell"/>
</dbReference>
<comment type="subcellular location">
    <subcellularLocation>
        <location evidence="1">Membrane</location>
    </subcellularLocation>
</comment>
<protein>
    <recommendedName>
        <fullName evidence="8">Cytochrome b561 domain-containing protein</fullName>
    </recommendedName>
</protein>
<evidence type="ECO:0000256" key="5">
    <source>
        <dbReference type="ARBA" id="ARBA00022989"/>
    </source>
</evidence>
<keyword evidence="6 7" id="KW-0472">Membrane</keyword>
<evidence type="ECO:0000313" key="10">
    <source>
        <dbReference type="Proteomes" id="UP000250043"/>
    </source>
</evidence>
<dbReference type="CDD" id="cd08761">
    <property type="entry name" value="Cyt_b561_CYB561D2_like"/>
    <property type="match status" value="1"/>
</dbReference>
<evidence type="ECO:0000256" key="1">
    <source>
        <dbReference type="ARBA" id="ARBA00004370"/>
    </source>
</evidence>
<feature type="domain" description="Cytochrome b561" evidence="8">
    <location>
        <begin position="121"/>
        <end position="214"/>
    </location>
</feature>
<feature type="transmembrane region" description="Helical" evidence="7">
    <location>
        <begin position="121"/>
        <end position="140"/>
    </location>
</feature>
<keyword evidence="2" id="KW-0813">Transport</keyword>
<name>A0A8E2DTJ4_9APHY</name>
<evidence type="ECO:0000256" key="3">
    <source>
        <dbReference type="ARBA" id="ARBA00022692"/>
    </source>
</evidence>
<evidence type="ECO:0000256" key="6">
    <source>
        <dbReference type="ARBA" id="ARBA00023136"/>
    </source>
</evidence>
<dbReference type="Gene3D" id="1.20.120.1770">
    <property type="match status" value="1"/>
</dbReference>
<dbReference type="OrthoDB" id="432881at2759"/>
<keyword evidence="10" id="KW-1185">Reference proteome</keyword>
<dbReference type="AlphaFoldDB" id="A0A8E2DTJ4"/>
<evidence type="ECO:0000256" key="4">
    <source>
        <dbReference type="ARBA" id="ARBA00022982"/>
    </source>
</evidence>
<evidence type="ECO:0000259" key="8">
    <source>
        <dbReference type="Pfam" id="PF03188"/>
    </source>
</evidence>
<proteinExistence type="predicted"/>
<feature type="transmembrane region" description="Helical" evidence="7">
    <location>
        <begin position="152"/>
        <end position="178"/>
    </location>
</feature>
<dbReference type="Proteomes" id="UP000250043">
    <property type="component" value="Unassembled WGS sequence"/>
</dbReference>
<dbReference type="EMBL" id="KV722335">
    <property type="protein sequence ID" value="OCH95575.1"/>
    <property type="molecule type" value="Genomic_DNA"/>
</dbReference>
<accession>A0A8E2DTJ4</accession>
<dbReference type="Pfam" id="PF03188">
    <property type="entry name" value="Cytochrom_B561"/>
    <property type="match status" value="1"/>
</dbReference>